<keyword evidence="3" id="KW-1185">Reference proteome</keyword>
<dbReference type="InterPro" id="IPR043741">
    <property type="entry name" value="DUF5686"/>
</dbReference>
<dbReference type="Gene3D" id="2.60.40.1120">
    <property type="entry name" value="Carboxypeptidase-like, regulatory domain"/>
    <property type="match status" value="1"/>
</dbReference>
<dbReference type="Pfam" id="PF13715">
    <property type="entry name" value="CarbopepD_reg_2"/>
    <property type="match status" value="1"/>
</dbReference>
<dbReference type="InterPro" id="IPR008969">
    <property type="entry name" value="CarboxyPept-like_regulatory"/>
</dbReference>
<comment type="caution">
    <text evidence="2">The sequence shown here is derived from an EMBL/GenBank/DDBJ whole genome shotgun (WGS) entry which is preliminary data.</text>
</comment>
<dbReference type="Pfam" id="PF18939">
    <property type="entry name" value="DUF5686"/>
    <property type="match status" value="1"/>
</dbReference>
<reference evidence="3" key="1">
    <citation type="journal article" date="2019" name="Int. J. Syst. Evol. Microbiol.">
        <title>The Global Catalogue of Microorganisms (GCM) 10K type strain sequencing project: providing services to taxonomists for standard genome sequencing and annotation.</title>
        <authorList>
            <consortium name="The Broad Institute Genomics Platform"/>
            <consortium name="The Broad Institute Genome Sequencing Center for Infectious Disease"/>
            <person name="Wu L."/>
            <person name="Ma J."/>
        </authorList>
    </citation>
    <scope>NUCLEOTIDE SEQUENCE [LARGE SCALE GENOMIC DNA]</scope>
    <source>
        <strain evidence="3">KCTC 52344</strain>
    </source>
</reference>
<keyword evidence="1" id="KW-0175">Coiled coil</keyword>
<dbReference type="EMBL" id="JBHULC010000005">
    <property type="protein sequence ID" value="MFD2520475.1"/>
    <property type="molecule type" value="Genomic_DNA"/>
</dbReference>
<organism evidence="2 3">
    <name type="scientific">Emticicia soli</name>
    <dbReference type="NCBI Taxonomy" id="2027878"/>
    <lineage>
        <taxon>Bacteria</taxon>
        <taxon>Pseudomonadati</taxon>
        <taxon>Bacteroidota</taxon>
        <taxon>Cytophagia</taxon>
        <taxon>Cytophagales</taxon>
        <taxon>Leadbetterellaceae</taxon>
        <taxon>Emticicia</taxon>
    </lineage>
</organism>
<proteinExistence type="predicted"/>
<feature type="coiled-coil region" evidence="1">
    <location>
        <begin position="370"/>
        <end position="408"/>
    </location>
</feature>
<dbReference type="Proteomes" id="UP001597510">
    <property type="component" value="Unassembled WGS sequence"/>
</dbReference>
<evidence type="ECO:0000313" key="3">
    <source>
        <dbReference type="Proteomes" id="UP001597510"/>
    </source>
</evidence>
<dbReference type="SUPFAM" id="SSF49464">
    <property type="entry name" value="Carboxypeptidase regulatory domain-like"/>
    <property type="match status" value="1"/>
</dbReference>
<gene>
    <name evidence="2" type="ORF">ACFSR2_06250</name>
</gene>
<accession>A0ABW5J753</accession>
<name>A0ABW5J753_9BACT</name>
<sequence length="872" mass="100982">MFRLTIIFFLLFSYTQLWAGGIRGVISNTKGEILPFTSVIVKKHNTGTMANADGAYLVNLKPGTYEIDFQFLGYKTQTKRVTVGQEFVELNIKLEEQTVVLKEVQISSKEEDPAYTIMRKAIAKSKIHQKQVISYQASAYVKNSIVLNKIPLVLRKDLNKQNIKEGVPFLSESVMEISFTQPNSKYTKVLGQKSTFEGISISDGFYLFDFYEPGTNRVSPLSPLAFKYYKFEYEGFFEDRGLVVNKIKILPKSYGDGVWQGTIYIIDDYWNIHSINVETIENGLNLKLSQYYGPIEKVWRPINQRLDLSGKLFGFDFLIKAQVNATYSSIKTNPAFVEEIKLIDETKEGKSQDVLSRKTIKESKTEDLLKEQKAFSLKNLQKIMKDYEKEERKRAKEKRENSEVLSNEIIEVDPQARSKDSTFWRSVRNIPLTAEEKKSYNYGDSIKVAHVLKKDSLKRDSVRKSWQYFIMNYDFRLKNGKYLHFEPPYMPFVGLNYNSVEGVVADLGLGYKNYAFLSPRTQFRYNFYGNIRYAFQEKKLRGRLGFDLEKGASKVSVGVGKYIAQFDPNSYIFEWMNSVTTLFNEQNFMKIYDKKYLNFGYTFEQDPRWQFSANIEIARRTPLENLSKIYVIKDFPKNGFSVNNPPSLEQPPGPFKANTALIGLVQVRWAPSNRLAVRNGIKRYIPGRSPIFTFTYKKGMLDIDFDYLSFGIRQTVNTGQFGKLDYMFEGGQFVNNRRIFLMDMKHINNNYLNALQTGLFARYRLLDTRTPVEGETNISYINPYRFSTRGRYVEGHVINEFKKLLLTQIPLARLYGLKEDIFINYLRSPTLKDYVEIGYGIDGILKAVRLEAVTSYENGKYQRFGVKLGVTM</sequence>
<dbReference type="RefSeq" id="WP_340239122.1">
    <property type="nucleotide sequence ID" value="NZ_JBBEWC010000011.1"/>
</dbReference>
<evidence type="ECO:0000313" key="2">
    <source>
        <dbReference type="EMBL" id="MFD2520475.1"/>
    </source>
</evidence>
<protein>
    <submittedName>
        <fullName evidence="2">DUF5686 and carboxypeptidase regulatory-like domain-containing protein</fullName>
    </submittedName>
</protein>
<evidence type="ECO:0000256" key="1">
    <source>
        <dbReference type="SAM" id="Coils"/>
    </source>
</evidence>